<dbReference type="PANTHER" id="PTHR34606">
    <property type="entry name" value="BON DOMAIN-CONTAINING PROTEIN"/>
    <property type="match status" value="1"/>
</dbReference>
<dbReference type="PROSITE" id="PS50914">
    <property type="entry name" value="BON"/>
    <property type="match status" value="1"/>
</dbReference>
<feature type="signal peptide" evidence="1">
    <location>
        <begin position="1"/>
        <end position="20"/>
    </location>
</feature>
<evidence type="ECO:0000313" key="4">
    <source>
        <dbReference type="Proteomes" id="UP001180081"/>
    </source>
</evidence>
<sequence length="104" mass="11074">MKTIKHYLSLLFLGAVLVSALGCASTSKQESTGEYIDDSLITTKVKAAILDSPTLKVAEINVETFKGVVQLSGFVSSQAAISKAVEVARNVKGVKSVKDDMRVK</sequence>
<dbReference type="RefSeq" id="WP_290331138.1">
    <property type="nucleotide sequence ID" value="NZ_JAUFPU010000002.1"/>
</dbReference>
<dbReference type="InterPro" id="IPR014004">
    <property type="entry name" value="Transpt-assoc_nodulatn_dom_bac"/>
</dbReference>
<dbReference type="Gene3D" id="3.30.1340.30">
    <property type="match status" value="1"/>
</dbReference>
<reference evidence="3" key="2">
    <citation type="submission" date="2023-06" db="EMBL/GenBank/DDBJ databases">
        <authorList>
            <person name="Lucena T."/>
            <person name="Sun Q."/>
        </authorList>
    </citation>
    <scope>NUCLEOTIDE SEQUENCE</scope>
    <source>
        <strain evidence="3">CECT 7703</strain>
    </source>
</reference>
<feature type="domain" description="BON" evidence="2">
    <location>
        <begin position="37"/>
        <end position="104"/>
    </location>
</feature>
<keyword evidence="1" id="KW-0732">Signal</keyword>
<dbReference type="Proteomes" id="UP001180081">
    <property type="component" value="Unassembled WGS sequence"/>
</dbReference>
<keyword evidence="4" id="KW-1185">Reference proteome</keyword>
<dbReference type="InterPro" id="IPR007055">
    <property type="entry name" value="BON_dom"/>
</dbReference>
<dbReference type="Pfam" id="PF04972">
    <property type="entry name" value="BON"/>
    <property type="match status" value="1"/>
</dbReference>
<evidence type="ECO:0000313" key="3">
    <source>
        <dbReference type="EMBL" id="MDN3575483.1"/>
    </source>
</evidence>
<dbReference type="PANTHER" id="PTHR34606:SF16">
    <property type="entry name" value="BON DOMAIN-CONTAINING PROTEIN"/>
    <property type="match status" value="1"/>
</dbReference>
<accession>A0ABT8AZS1</accession>
<protein>
    <submittedName>
        <fullName evidence="3">BON domain-containing protein</fullName>
    </submittedName>
</protein>
<dbReference type="SMART" id="SM00749">
    <property type="entry name" value="BON"/>
    <property type="match status" value="1"/>
</dbReference>
<evidence type="ECO:0000259" key="2">
    <source>
        <dbReference type="PROSITE" id="PS50914"/>
    </source>
</evidence>
<dbReference type="EMBL" id="JAUFPU010000002">
    <property type="protein sequence ID" value="MDN3575483.1"/>
    <property type="molecule type" value="Genomic_DNA"/>
</dbReference>
<proteinExistence type="predicted"/>
<feature type="chain" id="PRO_5045293468" evidence="1">
    <location>
        <begin position="21"/>
        <end position="104"/>
    </location>
</feature>
<organism evidence="3 4">
    <name type="scientific">Chitinimonas viridis</name>
    <dbReference type="NCBI Taxonomy" id="664880"/>
    <lineage>
        <taxon>Bacteria</taxon>
        <taxon>Pseudomonadati</taxon>
        <taxon>Pseudomonadota</taxon>
        <taxon>Betaproteobacteria</taxon>
        <taxon>Neisseriales</taxon>
        <taxon>Chitinibacteraceae</taxon>
        <taxon>Chitinimonas</taxon>
    </lineage>
</organism>
<dbReference type="PROSITE" id="PS51257">
    <property type="entry name" value="PROKAR_LIPOPROTEIN"/>
    <property type="match status" value="1"/>
</dbReference>
<comment type="caution">
    <text evidence="3">The sequence shown here is derived from an EMBL/GenBank/DDBJ whole genome shotgun (WGS) entry which is preliminary data.</text>
</comment>
<name>A0ABT8AZS1_9NEIS</name>
<reference evidence="3" key="1">
    <citation type="journal article" date="2014" name="Int. J. Syst. Evol. Microbiol.">
        <title>Complete genome of a new Firmicutes species belonging to the dominant human colonic microbiota ('Ruminococcus bicirculans') reveals two chromosomes and a selective capacity to utilize plant glucans.</title>
        <authorList>
            <consortium name="NISC Comparative Sequencing Program"/>
            <person name="Wegmann U."/>
            <person name="Louis P."/>
            <person name="Goesmann A."/>
            <person name="Henrissat B."/>
            <person name="Duncan S.H."/>
            <person name="Flint H.J."/>
        </authorList>
    </citation>
    <scope>NUCLEOTIDE SEQUENCE</scope>
    <source>
        <strain evidence="3">CECT 7703</strain>
    </source>
</reference>
<evidence type="ECO:0000256" key="1">
    <source>
        <dbReference type="SAM" id="SignalP"/>
    </source>
</evidence>
<dbReference type="InterPro" id="IPR051686">
    <property type="entry name" value="Lipoprotein_DolP"/>
</dbReference>
<gene>
    <name evidence="3" type="ORF">QWZ03_01695</name>
</gene>